<reference evidence="1" key="1">
    <citation type="submission" date="2014-09" db="EMBL/GenBank/DDBJ databases">
        <authorList>
            <person name="Magalhaes I.L.F."/>
            <person name="Oliveira U."/>
            <person name="Santos F.R."/>
            <person name="Vidigal T.H.D.A."/>
            <person name="Brescovit A.D."/>
            <person name="Santos A.J."/>
        </authorList>
    </citation>
    <scope>NUCLEOTIDE SEQUENCE</scope>
    <source>
        <tissue evidence="1">Shoot tissue taken approximately 20 cm above the soil surface</tissue>
    </source>
</reference>
<protein>
    <submittedName>
        <fullName evidence="1">Uncharacterized protein</fullName>
    </submittedName>
</protein>
<evidence type="ECO:0000313" key="1">
    <source>
        <dbReference type="EMBL" id="JAD58932.1"/>
    </source>
</evidence>
<proteinExistence type="predicted"/>
<dbReference type="EMBL" id="GBRH01238963">
    <property type="protein sequence ID" value="JAD58932.1"/>
    <property type="molecule type" value="Transcribed_RNA"/>
</dbReference>
<reference evidence="1" key="2">
    <citation type="journal article" date="2015" name="Data Brief">
        <title>Shoot transcriptome of the giant reed, Arundo donax.</title>
        <authorList>
            <person name="Barrero R.A."/>
            <person name="Guerrero F.D."/>
            <person name="Moolhuijzen P."/>
            <person name="Goolsby J.A."/>
            <person name="Tidwell J."/>
            <person name="Bellgard S.E."/>
            <person name="Bellgard M.I."/>
        </authorList>
    </citation>
    <scope>NUCLEOTIDE SEQUENCE</scope>
    <source>
        <tissue evidence="1">Shoot tissue taken approximately 20 cm above the soil surface</tissue>
    </source>
</reference>
<organism evidence="1">
    <name type="scientific">Arundo donax</name>
    <name type="common">Giant reed</name>
    <name type="synonym">Donax arundinaceus</name>
    <dbReference type="NCBI Taxonomy" id="35708"/>
    <lineage>
        <taxon>Eukaryota</taxon>
        <taxon>Viridiplantae</taxon>
        <taxon>Streptophyta</taxon>
        <taxon>Embryophyta</taxon>
        <taxon>Tracheophyta</taxon>
        <taxon>Spermatophyta</taxon>
        <taxon>Magnoliopsida</taxon>
        <taxon>Liliopsida</taxon>
        <taxon>Poales</taxon>
        <taxon>Poaceae</taxon>
        <taxon>PACMAD clade</taxon>
        <taxon>Arundinoideae</taxon>
        <taxon>Arundineae</taxon>
        <taxon>Arundo</taxon>
    </lineage>
</organism>
<name>A0A0A9BI13_ARUDO</name>
<dbReference type="AlphaFoldDB" id="A0A0A9BI13"/>
<sequence length="19" mass="2063">MKCAKCESVNIANLKLALL</sequence>
<accession>A0A0A9BI13</accession>